<dbReference type="Proteomes" id="UP000316360">
    <property type="component" value="Unassembled WGS sequence"/>
</dbReference>
<evidence type="ECO:0000313" key="2">
    <source>
        <dbReference type="EMBL" id="TET10889.1"/>
    </source>
</evidence>
<dbReference type="PROSITE" id="PS50104">
    <property type="entry name" value="TIR"/>
    <property type="match status" value="1"/>
</dbReference>
<name>A0A523RZ56_UNCAE</name>
<evidence type="ECO:0000313" key="3">
    <source>
        <dbReference type="Proteomes" id="UP000316360"/>
    </source>
</evidence>
<dbReference type="InterPro" id="IPR035897">
    <property type="entry name" value="Toll_tir_struct_dom_sf"/>
</dbReference>
<proteinExistence type="predicted"/>
<dbReference type="GO" id="GO:0007165">
    <property type="term" value="P:signal transduction"/>
    <property type="evidence" value="ECO:0007669"/>
    <property type="project" value="InterPro"/>
</dbReference>
<dbReference type="InterPro" id="IPR000157">
    <property type="entry name" value="TIR_dom"/>
</dbReference>
<dbReference type="Gene3D" id="3.40.50.10140">
    <property type="entry name" value="Toll/interleukin-1 receptor homology (TIR) domain"/>
    <property type="match status" value="1"/>
</dbReference>
<organism evidence="2 3">
    <name type="scientific">Aerophobetes bacterium</name>
    <dbReference type="NCBI Taxonomy" id="2030807"/>
    <lineage>
        <taxon>Bacteria</taxon>
        <taxon>Candidatus Aerophobota</taxon>
    </lineage>
</organism>
<protein>
    <recommendedName>
        <fullName evidence="1">TIR domain-containing protein</fullName>
    </recommendedName>
</protein>
<dbReference type="Pfam" id="PF13676">
    <property type="entry name" value="TIR_2"/>
    <property type="match status" value="1"/>
</dbReference>
<dbReference type="AlphaFoldDB" id="A0A523RZ56"/>
<feature type="domain" description="TIR" evidence="1">
    <location>
        <begin position="3"/>
        <end position="142"/>
    </location>
</feature>
<evidence type="ECO:0000259" key="1">
    <source>
        <dbReference type="PROSITE" id="PS50104"/>
    </source>
</evidence>
<accession>A0A523RZ56</accession>
<comment type="caution">
    <text evidence="2">The sequence shown here is derived from an EMBL/GenBank/DDBJ whole genome shotgun (WGS) entry which is preliminary data.</text>
</comment>
<reference evidence="2 3" key="1">
    <citation type="submission" date="2019-03" db="EMBL/GenBank/DDBJ databases">
        <title>Metabolic potential of uncultured bacteria and archaea associated with petroleum seepage in deep-sea sediments.</title>
        <authorList>
            <person name="Dong X."/>
            <person name="Hubert C."/>
        </authorList>
    </citation>
    <scope>NUCLEOTIDE SEQUENCE [LARGE SCALE GENOMIC DNA]</scope>
    <source>
        <strain evidence="2">E44_bin7</strain>
    </source>
</reference>
<gene>
    <name evidence="2" type="ORF">E3J84_03580</name>
</gene>
<sequence length="275" mass="31146">MSQKKSIWLTYAWNDNLDGDVDFTAQELIRAGLEVKLDRWNFTAGKRLWEQIESFIQDPSKSDAWLLYATQASLGSQACKEEFAYALDRALHNRGGEFPVIALFPAPVDTDLVPASIKTRLFVSLTDPDWKERIVAAVQKRQPSIVQPQVEPYALTTHKLGKQYGVERYAIEVRPRAGTWAPFLGAIPLNEKDHVSPVLMHGPARRIPRGGMLSYTGRMISDDGRWWEVFAGNEATPTQSYYILCRKLPSLLFFGVHEGSPQYRVTSDFLISHFA</sequence>
<dbReference type="SUPFAM" id="SSF52200">
    <property type="entry name" value="Toll/Interleukin receptor TIR domain"/>
    <property type="match status" value="1"/>
</dbReference>
<dbReference type="EMBL" id="SOKJ01000201">
    <property type="protein sequence ID" value="TET10889.1"/>
    <property type="molecule type" value="Genomic_DNA"/>
</dbReference>